<feature type="domain" description="Ig-like" evidence="9">
    <location>
        <begin position="398"/>
        <end position="495"/>
    </location>
</feature>
<dbReference type="InterPro" id="IPR003961">
    <property type="entry name" value="FN3_dom"/>
</dbReference>
<evidence type="ECO:0000256" key="7">
    <source>
        <dbReference type="SAM" id="SignalP"/>
    </source>
</evidence>
<name>A0AAV4FLP8_9GAST</name>
<reference evidence="10 11" key="1">
    <citation type="journal article" date="2021" name="Elife">
        <title>Chloroplast acquisition without the gene transfer in kleptoplastic sea slugs, Plakobranchus ocellatus.</title>
        <authorList>
            <person name="Maeda T."/>
            <person name="Takahashi S."/>
            <person name="Yoshida T."/>
            <person name="Shimamura S."/>
            <person name="Takaki Y."/>
            <person name="Nagai Y."/>
            <person name="Toyoda A."/>
            <person name="Suzuki Y."/>
            <person name="Arimoto A."/>
            <person name="Ishii H."/>
            <person name="Satoh N."/>
            <person name="Nishiyama T."/>
            <person name="Hasebe M."/>
            <person name="Maruyama T."/>
            <person name="Minagawa J."/>
            <person name="Obokata J."/>
            <person name="Shigenobu S."/>
        </authorList>
    </citation>
    <scope>NUCLEOTIDE SEQUENCE [LARGE SCALE GENOMIC DNA]</scope>
</reference>
<dbReference type="EMBL" id="BMAT01000833">
    <property type="protein sequence ID" value="GFR74144.1"/>
    <property type="molecule type" value="Genomic_DNA"/>
</dbReference>
<dbReference type="InterPro" id="IPR016187">
    <property type="entry name" value="CTDL_fold"/>
</dbReference>
<dbReference type="SUPFAM" id="SSF56436">
    <property type="entry name" value="C-type lectin-like"/>
    <property type="match status" value="1"/>
</dbReference>
<dbReference type="PANTHER" id="PTHR11640">
    <property type="entry name" value="NEPHRIN"/>
    <property type="match status" value="1"/>
</dbReference>
<dbReference type="GO" id="GO:0098609">
    <property type="term" value="P:cell-cell adhesion"/>
    <property type="evidence" value="ECO:0007669"/>
    <property type="project" value="TreeGrafter"/>
</dbReference>
<keyword evidence="7" id="KW-0732">Signal</keyword>
<dbReference type="GO" id="GO:0005886">
    <property type="term" value="C:plasma membrane"/>
    <property type="evidence" value="ECO:0007669"/>
    <property type="project" value="TreeGrafter"/>
</dbReference>
<accession>A0AAV4FLP8</accession>
<gene>
    <name evidence="10" type="ORF">ElyMa_000423200</name>
</gene>
<keyword evidence="4" id="KW-0325">Glycoprotein</keyword>
<evidence type="ECO:0000256" key="4">
    <source>
        <dbReference type="ARBA" id="ARBA00023180"/>
    </source>
</evidence>
<dbReference type="PROSITE" id="PS50041">
    <property type="entry name" value="C_TYPE_LECTIN_2"/>
    <property type="match status" value="1"/>
</dbReference>
<keyword evidence="11" id="KW-1185">Reference proteome</keyword>
<dbReference type="CDD" id="cd00037">
    <property type="entry name" value="CLECT"/>
    <property type="match status" value="1"/>
</dbReference>
<evidence type="ECO:0000259" key="8">
    <source>
        <dbReference type="PROSITE" id="PS50041"/>
    </source>
</evidence>
<dbReference type="Pfam" id="PF00059">
    <property type="entry name" value="Lectin_C"/>
    <property type="match status" value="1"/>
</dbReference>
<dbReference type="SUPFAM" id="SSF49265">
    <property type="entry name" value="Fibronectin type III"/>
    <property type="match status" value="1"/>
</dbReference>
<comment type="subcellular location">
    <subcellularLocation>
        <location evidence="1">Membrane</location>
        <topology evidence="1">Single-pass type I membrane protein</topology>
    </subcellularLocation>
</comment>
<feature type="chain" id="PRO_5043394166" evidence="7">
    <location>
        <begin position="20"/>
        <end position="1047"/>
    </location>
</feature>
<dbReference type="InterPro" id="IPR036179">
    <property type="entry name" value="Ig-like_dom_sf"/>
</dbReference>
<dbReference type="InterPro" id="IPR013783">
    <property type="entry name" value="Ig-like_fold"/>
</dbReference>
<dbReference type="InterPro" id="IPR007110">
    <property type="entry name" value="Ig-like_dom"/>
</dbReference>
<dbReference type="InterPro" id="IPR001304">
    <property type="entry name" value="C-type_lectin-like"/>
</dbReference>
<comment type="caution">
    <text evidence="10">The sequence shown here is derived from an EMBL/GenBank/DDBJ whole genome shotgun (WGS) entry which is preliminary data.</text>
</comment>
<dbReference type="CDD" id="cd00063">
    <property type="entry name" value="FN3"/>
    <property type="match status" value="1"/>
</dbReference>
<dbReference type="SMART" id="SM00409">
    <property type="entry name" value="IG"/>
    <property type="match status" value="2"/>
</dbReference>
<dbReference type="SUPFAM" id="SSF48726">
    <property type="entry name" value="Immunoglobulin"/>
    <property type="match status" value="2"/>
</dbReference>
<dbReference type="Gene3D" id="2.60.40.10">
    <property type="entry name" value="Immunoglobulins"/>
    <property type="match status" value="3"/>
</dbReference>
<evidence type="ECO:0000256" key="3">
    <source>
        <dbReference type="ARBA" id="ARBA00023157"/>
    </source>
</evidence>
<dbReference type="PROSITE" id="PS50835">
    <property type="entry name" value="IG_LIKE"/>
    <property type="match status" value="2"/>
</dbReference>
<dbReference type="InterPro" id="IPR003598">
    <property type="entry name" value="Ig_sub2"/>
</dbReference>
<feature type="transmembrane region" description="Helical" evidence="6">
    <location>
        <begin position="818"/>
        <end position="843"/>
    </location>
</feature>
<dbReference type="GO" id="GO:0005911">
    <property type="term" value="C:cell-cell junction"/>
    <property type="evidence" value="ECO:0007669"/>
    <property type="project" value="TreeGrafter"/>
</dbReference>
<dbReference type="AlphaFoldDB" id="A0AAV4FLP8"/>
<evidence type="ECO:0000259" key="9">
    <source>
        <dbReference type="PROSITE" id="PS50835"/>
    </source>
</evidence>
<sequence>MAVTIKVILVTLMLTTTQGQSQTVDIHCRRLWTFHEHTGTCMRFFETQVTYKRARESCLSYAGKPSGEQKGWLVAIYDATTDTFVQSLVKADQRAFIGLSKKGDKWVWDVPDPLKSSSNYRRWAGGNPVTGYWNSYVAITQNGWKTVTYLRRYGFVCQMFPDLQAPSMTCPPSEQGKPLMPIECRVTPRKSYGYLESIRIYNDVGSTALFCQLKPKSCVSYNHLSQTEAKMYMESSMWKASVTEKTLTSRDNNGVRWSCSAEFEKTPTSFLKTSCTMQTFVIPKNMECNQKVSARDGVSITCNVDGVFPRASSAWTHIINDTETHQLHSYQNHKTYNNDDGQEMFISVFFSGQIATSGQHLLEITVYPDVQFNHEEARHKASIHRTVEFTISPPEQFPVFSTENDMEVTQGHLTVEEGQAVTVICEVHGGSPHVSQTLIQCDGNNLRDSSGRLSWTKRGAKVSVKLVVTKHMDQKVCTCKARHVSKAYHKSASLTLNVLHAVAIESFKVNRASPNEIDVSFGERANFQCRAKGNPAPELHLYKYDGYSMTELEPTKFTKTSISFHIAKSSCDASGLYMCSAKNSLNSEPIERQVSLRVKCPPQSCSKRLGYGEVKILPGKELNFKLCIFAYPYPHSDIRVSIFKNNIFRNLNKETYIANYTNTNNLKTKGSVAVHMTPSVTQPGNYTIDLYQLSRWNRVHFRLVSYQRPSCPGYLNISLVGSRFVVLQWQPAFDLDLPQTFTLTMSDKDGVMNKKDTEDNGEATMILYNSTGLDPHSTYIVKLDVRNEQGLTKCPHLTVNVTTKAIPMSDRNSDDRSVGAVVSAVVAIIVILVIIAVIVIVFVRRERCDITEETAGQRMPDKAHGRKSIHDREAKGKCLQNVDKVYATVNKPNKTVVPKSENLYNNEIPLEVHGIRNKPCAISTENAPDNKANTIGDRALFANTGRPCSQSKEVSDRVFSGEIAAKDDNKKSLRHKKSKVKKSDEILEEETNRNTRAHNVQISNNRQNKELVYVEVEVIPLKDKKLVKPRETLESVAYASLNFQSVA</sequence>
<feature type="domain" description="C-type lectin" evidence="8">
    <location>
        <begin position="37"/>
        <end position="158"/>
    </location>
</feature>
<dbReference type="SMART" id="SM00034">
    <property type="entry name" value="CLECT"/>
    <property type="match status" value="1"/>
</dbReference>
<keyword evidence="2 6" id="KW-0472">Membrane</keyword>
<evidence type="ECO:0000256" key="1">
    <source>
        <dbReference type="ARBA" id="ARBA00004479"/>
    </source>
</evidence>
<evidence type="ECO:0000313" key="10">
    <source>
        <dbReference type="EMBL" id="GFR74144.1"/>
    </source>
</evidence>
<evidence type="ECO:0000313" key="11">
    <source>
        <dbReference type="Proteomes" id="UP000762676"/>
    </source>
</evidence>
<protein>
    <submittedName>
        <fullName evidence="10">Sidestep protein</fullName>
    </submittedName>
</protein>
<keyword evidence="5" id="KW-0393">Immunoglobulin domain</keyword>
<feature type="signal peptide" evidence="7">
    <location>
        <begin position="1"/>
        <end position="19"/>
    </location>
</feature>
<proteinExistence type="predicted"/>
<keyword evidence="6" id="KW-0812">Transmembrane</keyword>
<dbReference type="SMART" id="SM00408">
    <property type="entry name" value="IGc2"/>
    <property type="match status" value="1"/>
</dbReference>
<dbReference type="InterPro" id="IPR003599">
    <property type="entry name" value="Ig_sub"/>
</dbReference>
<dbReference type="Gene3D" id="3.10.100.10">
    <property type="entry name" value="Mannose-Binding Protein A, subunit A"/>
    <property type="match status" value="1"/>
</dbReference>
<keyword evidence="3" id="KW-1015">Disulfide bond</keyword>
<dbReference type="Pfam" id="PF00047">
    <property type="entry name" value="ig"/>
    <property type="match status" value="1"/>
</dbReference>
<evidence type="ECO:0000256" key="6">
    <source>
        <dbReference type="SAM" id="Phobius"/>
    </source>
</evidence>
<dbReference type="InterPro" id="IPR036116">
    <property type="entry name" value="FN3_sf"/>
</dbReference>
<organism evidence="10 11">
    <name type="scientific">Elysia marginata</name>
    <dbReference type="NCBI Taxonomy" id="1093978"/>
    <lineage>
        <taxon>Eukaryota</taxon>
        <taxon>Metazoa</taxon>
        <taxon>Spiralia</taxon>
        <taxon>Lophotrochozoa</taxon>
        <taxon>Mollusca</taxon>
        <taxon>Gastropoda</taxon>
        <taxon>Heterobranchia</taxon>
        <taxon>Euthyneura</taxon>
        <taxon>Panpulmonata</taxon>
        <taxon>Sacoglossa</taxon>
        <taxon>Placobranchoidea</taxon>
        <taxon>Plakobranchidae</taxon>
        <taxon>Elysia</taxon>
    </lineage>
</organism>
<dbReference type="InterPro" id="IPR051275">
    <property type="entry name" value="Cell_adhesion_signaling"/>
</dbReference>
<dbReference type="Proteomes" id="UP000762676">
    <property type="component" value="Unassembled WGS sequence"/>
</dbReference>
<dbReference type="PANTHER" id="PTHR11640:SF164">
    <property type="entry name" value="MAM DOMAIN-CONTAINING GLYCOSYLPHOSPHATIDYLINOSITOL ANCHOR PROTEIN 1"/>
    <property type="match status" value="1"/>
</dbReference>
<dbReference type="GO" id="GO:0050839">
    <property type="term" value="F:cell adhesion molecule binding"/>
    <property type="evidence" value="ECO:0007669"/>
    <property type="project" value="TreeGrafter"/>
</dbReference>
<keyword evidence="6" id="KW-1133">Transmembrane helix</keyword>
<feature type="domain" description="Ig-like" evidence="9">
    <location>
        <begin position="505"/>
        <end position="595"/>
    </location>
</feature>
<evidence type="ECO:0000256" key="5">
    <source>
        <dbReference type="ARBA" id="ARBA00023319"/>
    </source>
</evidence>
<evidence type="ECO:0000256" key="2">
    <source>
        <dbReference type="ARBA" id="ARBA00023136"/>
    </source>
</evidence>
<dbReference type="InterPro" id="IPR016186">
    <property type="entry name" value="C-type_lectin-like/link_sf"/>
</dbReference>
<dbReference type="InterPro" id="IPR013151">
    <property type="entry name" value="Immunoglobulin_dom"/>
</dbReference>